<dbReference type="PANTHER" id="PTHR11106:SF111">
    <property type="entry name" value="MACRO DOMAIN-CONTAINING PROTEIN"/>
    <property type="match status" value="1"/>
</dbReference>
<dbReference type="Pfam" id="PF01661">
    <property type="entry name" value="Macro"/>
    <property type="match status" value="1"/>
</dbReference>
<protein>
    <submittedName>
        <fullName evidence="2">Appr-1-p processing enzyme family protein</fullName>
    </submittedName>
</protein>
<evidence type="ECO:0000313" key="3">
    <source>
        <dbReference type="Proteomes" id="UP000001396"/>
    </source>
</evidence>
<dbReference type="SMART" id="SM00506">
    <property type="entry name" value="A1pp"/>
    <property type="match status" value="1"/>
</dbReference>
<name>D3BU81_HETP5</name>
<dbReference type="PANTHER" id="PTHR11106">
    <property type="entry name" value="GANGLIOSIDE INDUCED DIFFERENTIATION ASSOCIATED PROTEIN 2-RELATED"/>
    <property type="match status" value="1"/>
</dbReference>
<dbReference type="Gene3D" id="3.40.220.10">
    <property type="entry name" value="Leucine Aminopeptidase, subunit E, domain 1"/>
    <property type="match status" value="1"/>
</dbReference>
<dbReference type="InterPro" id="IPR043472">
    <property type="entry name" value="Macro_dom-like"/>
</dbReference>
<evidence type="ECO:0000259" key="1">
    <source>
        <dbReference type="PROSITE" id="PS51154"/>
    </source>
</evidence>
<dbReference type="AlphaFoldDB" id="D3BU81"/>
<organism evidence="2 3">
    <name type="scientific">Heterostelium pallidum (strain ATCC 26659 / Pp 5 / PN500)</name>
    <name type="common">Cellular slime mold</name>
    <name type="synonym">Polysphondylium pallidum</name>
    <dbReference type="NCBI Taxonomy" id="670386"/>
    <lineage>
        <taxon>Eukaryota</taxon>
        <taxon>Amoebozoa</taxon>
        <taxon>Evosea</taxon>
        <taxon>Eumycetozoa</taxon>
        <taxon>Dictyostelia</taxon>
        <taxon>Acytosteliales</taxon>
        <taxon>Acytosteliaceae</taxon>
        <taxon>Heterostelium</taxon>
    </lineage>
</organism>
<dbReference type="EMBL" id="ADBJ01000059">
    <property type="protein sequence ID" value="EFA75015.1"/>
    <property type="molecule type" value="Genomic_DNA"/>
</dbReference>
<comment type="caution">
    <text evidence="2">The sequence shown here is derived from an EMBL/GenBank/DDBJ whole genome shotgun (WGS) entry which is preliminary data.</text>
</comment>
<keyword evidence="3" id="KW-1185">Reference proteome</keyword>
<dbReference type="InterPro" id="IPR002589">
    <property type="entry name" value="Macro_dom"/>
</dbReference>
<dbReference type="PROSITE" id="PS51154">
    <property type="entry name" value="MACRO"/>
    <property type="match status" value="1"/>
</dbReference>
<dbReference type="GeneID" id="31367168"/>
<proteinExistence type="predicted"/>
<dbReference type="InParanoid" id="D3BU81"/>
<gene>
    <name evidence="2" type="ORF">PPL_11700</name>
</gene>
<dbReference type="Proteomes" id="UP000001396">
    <property type="component" value="Unassembled WGS sequence"/>
</dbReference>
<reference evidence="2 3" key="1">
    <citation type="journal article" date="2011" name="Genome Res.">
        <title>Phylogeny-wide analysis of social amoeba genomes highlights ancient origins for complex intercellular communication.</title>
        <authorList>
            <person name="Heidel A.J."/>
            <person name="Lawal H.M."/>
            <person name="Felder M."/>
            <person name="Schilde C."/>
            <person name="Helps N.R."/>
            <person name="Tunggal B."/>
            <person name="Rivero F."/>
            <person name="John U."/>
            <person name="Schleicher M."/>
            <person name="Eichinger L."/>
            <person name="Platzer M."/>
            <person name="Noegel A.A."/>
            <person name="Schaap P."/>
            <person name="Gloeckner G."/>
        </authorList>
    </citation>
    <scope>NUCLEOTIDE SEQUENCE [LARGE SCALE GENOMIC DNA]</scope>
    <source>
        <strain evidence="3">ATCC 26659 / Pp 5 / PN500</strain>
    </source>
</reference>
<feature type="domain" description="Macro" evidence="1">
    <location>
        <begin position="586"/>
        <end position="774"/>
    </location>
</feature>
<dbReference type="SUPFAM" id="SSF52949">
    <property type="entry name" value="Macro domain-like"/>
    <property type="match status" value="1"/>
</dbReference>
<sequence>MNNNNNNNIVDEFNIIHLNNYNHSLLELLKGERVVRIVISCAVSGDSEKQDSITSVVEKQSVVELFSEEFKLSITIDSIDIKEDNFIVRVESLKDCISILNNIRSAATITMLKSHRVQFSLILDNVLLVLRGQTAVATDKDTQTNQQQSITELLSNKLNIKPTNINYINDRIGLLSNNNNNNITTDNIKEITSSLQNNNNISLIPIFNNNTILFNKKWFTDIEEITNYIDNHLKSDDIIVSNRNNDNNNNNENNNKKTIKVQVGKDVVEYLRVNNSALAEFTADSIEIEMADDGSSISLIGKSEEKLQRVANDIKQFIDRNLTFKEYTISGYIKRAMPAYLENLLHLHPSIRVTIPKSQPVSRVTQVKLAGLYAKDDAKWNEIDSIMKQLAHLQRVWPSDTDTPLASNYPALRYYQLNQLQEDLCLYALSYDDRQHTFKLVARNQEDIDRAISILKELPQREFETVAKSIVLKSNFVLLTFFNEVSNEKSEINKILNDNEKCTVRLPLSEERHLTLYGKQADIDKLANKINSWIGGVEKSAISFEHQISASISKELHYYPVTRKLFTEHQILVSEVKSRVSSNTVLKSTKLQASGGVLLEVIKGSILEESTDCIVNAANESLAHGGGIAGAISRAAGRDFDNESHEYVSTHGRVKTGTAALTSAGKLNFKAVIHAVAPIWNSNKAECQQLVYSAINNTLIIANKQSFKSISIPVIGSGIYGVPKDIAAKFIVKAVVEFVKEHKKNGTLCLQNIRLCDIDYEALSQLQQSLDEVIKSQEKEKSETDNTANHIDSNEAIDQSKVKIIVTSTNNDKDTTIANLQYFIDNNIKLN</sequence>
<dbReference type="CDD" id="cd02907">
    <property type="entry name" value="Macro_Af1521_BAL-like"/>
    <property type="match status" value="1"/>
</dbReference>
<accession>D3BU81</accession>
<dbReference type="RefSeq" id="XP_020427149.1">
    <property type="nucleotide sequence ID" value="XM_020582449.1"/>
</dbReference>
<evidence type="ECO:0000313" key="2">
    <source>
        <dbReference type="EMBL" id="EFA75015.1"/>
    </source>
</evidence>